<evidence type="ECO:0000259" key="2">
    <source>
        <dbReference type="Pfam" id="PF11887"/>
    </source>
</evidence>
<organism evidence="3 6">
    <name type="scientific">Saccharopolyspora kobensis</name>
    <dbReference type="NCBI Taxonomy" id="146035"/>
    <lineage>
        <taxon>Bacteria</taxon>
        <taxon>Bacillati</taxon>
        <taxon>Actinomycetota</taxon>
        <taxon>Actinomycetes</taxon>
        <taxon>Pseudonocardiales</taxon>
        <taxon>Pseudonocardiaceae</taxon>
        <taxon>Saccharopolyspora</taxon>
    </lineage>
</organism>
<dbReference type="InterPro" id="IPR005693">
    <property type="entry name" value="Mce"/>
</dbReference>
<name>A0A1H5W8D3_9PSEU</name>
<dbReference type="EMBL" id="FOME01000006">
    <property type="protein sequence ID" value="SFD73324.1"/>
    <property type="molecule type" value="Genomic_DNA"/>
</dbReference>
<dbReference type="PANTHER" id="PTHR33371">
    <property type="entry name" value="INTERMEMBRANE PHOSPHOLIPID TRANSPORT SYSTEM BINDING PROTEIN MLAD-RELATED"/>
    <property type="match status" value="1"/>
</dbReference>
<dbReference type="AlphaFoldDB" id="A0A1H5W8D3"/>
<dbReference type="InterPro" id="IPR024516">
    <property type="entry name" value="Mce_C"/>
</dbReference>
<sequence length="329" mass="34473">MSPAFRFAAFVVVSLFCGVVVVNTLTNPLTGRTVPYRAVFTDAAGLQPGSDVTVAGVRVGTVTAVAARNGFAELDFEVRAEQPVPATGLVVVRYADLTGARSLALTPGQGGPPLPPGATIPVERTRPALDLTVLLNGFKPLFEALEPAQVNQLAREIVAVFQGEGGTVTALLTRIVSLTGTLAARDEVLGEVIDNLDAVLATVRQRRDDLRVLVDGLGRLAAETAAARESITAAIDSGAEAAGSLARLLDGLGPQLSHDVRSVQEITAMLVRNQARIDGAVQEMPAFLNTLDRTTGYGSWVNVYLCNLSIAVDDVQVDLGAGPHTEVCR</sequence>
<proteinExistence type="predicted"/>
<dbReference type="Pfam" id="PF02470">
    <property type="entry name" value="MlaD"/>
    <property type="match status" value="1"/>
</dbReference>
<evidence type="ECO:0000313" key="3">
    <source>
        <dbReference type="EMBL" id="SEF95734.1"/>
    </source>
</evidence>
<accession>A0A1H5W8D3</accession>
<dbReference type="GO" id="GO:0005576">
    <property type="term" value="C:extracellular region"/>
    <property type="evidence" value="ECO:0007669"/>
    <property type="project" value="TreeGrafter"/>
</dbReference>
<evidence type="ECO:0000313" key="4">
    <source>
        <dbReference type="EMBL" id="SFD73324.1"/>
    </source>
</evidence>
<feature type="domain" description="Mammalian cell entry C-terminal" evidence="2">
    <location>
        <begin position="113"/>
        <end position="307"/>
    </location>
</feature>
<dbReference type="Proteomes" id="UP000199690">
    <property type="component" value="Unassembled WGS sequence"/>
</dbReference>
<dbReference type="NCBIfam" id="TIGR00996">
    <property type="entry name" value="Mtu_fam_mce"/>
    <property type="match status" value="1"/>
</dbReference>
<feature type="domain" description="Mce/MlaD" evidence="1">
    <location>
        <begin position="33"/>
        <end position="108"/>
    </location>
</feature>
<dbReference type="PANTHER" id="PTHR33371:SF17">
    <property type="entry name" value="MCE-FAMILY PROTEIN MCE1B"/>
    <property type="match status" value="1"/>
</dbReference>
<dbReference type="SMR" id="A0A1H5W8D3"/>
<protein>
    <submittedName>
        <fullName evidence="3">Phospholipid/cholesterol/gamma-HCH transport system substrate-binding protein</fullName>
    </submittedName>
</protein>
<reference evidence="5 6" key="2">
    <citation type="submission" date="2016-10" db="EMBL/GenBank/DDBJ databases">
        <authorList>
            <person name="Varghese N."/>
            <person name="Submissions S."/>
        </authorList>
    </citation>
    <scope>NUCLEOTIDE SEQUENCE [LARGE SCALE GENOMIC DNA]</scope>
    <source>
        <strain evidence="6">ATCC 20501</strain>
        <strain evidence="4 5">CGMCC 4.3529</strain>
    </source>
</reference>
<dbReference type="GO" id="GO:0051701">
    <property type="term" value="P:biological process involved in interaction with host"/>
    <property type="evidence" value="ECO:0007669"/>
    <property type="project" value="TreeGrafter"/>
</dbReference>
<dbReference type="InterPro" id="IPR052336">
    <property type="entry name" value="MlaD_Phospholipid_Transporter"/>
</dbReference>
<dbReference type="Proteomes" id="UP000236729">
    <property type="component" value="Unassembled WGS sequence"/>
</dbReference>
<reference evidence="3" key="1">
    <citation type="submission" date="2016-10" db="EMBL/GenBank/DDBJ databases">
        <authorList>
            <person name="de Groot N.N."/>
        </authorList>
    </citation>
    <scope>NUCLEOTIDE SEQUENCE [LARGE SCALE GENOMIC DNA]</scope>
    <source>
        <strain evidence="3">ATCC 20501</strain>
    </source>
</reference>
<dbReference type="Pfam" id="PF11887">
    <property type="entry name" value="Mce4_CUP1"/>
    <property type="match status" value="1"/>
</dbReference>
<keyword evidence="5" id="KW-1185">Reference proteome</keyword>
<evidence type="ECO:0000313" key="5">
    <source>
        <dbReference type="Proteomes" id="UP000199690"/>
    </source>
</evidence>
<evidence type="ECO:0000313" key="6">
    <source>
        <dbReference type="Proteomes" id="UP000236729"/>
    </source>
</evidence>
<accession>A0A1I1URJ5</accession>
<dbReference type="EMBL" id="FNVB01000002">
    <property type="protein sequence ID" value="SEF95734.1"/>
    <property type="molecule type" value="Genomic_DNA"/>
</dbReference>
<gene>
    <name evidence="3" type="ORF">SAMN02982929_01111</name>
    <name evidence="4" type="ORF">SAMN05216506_10683</name>
</gene>
<evidence type="ECO:0000259" key="1">
    <source>
        <dbReference type="Pfam" id="PF02470"/>
    </source>
</evidence>
<dbReference type="InterPro" id="IPR003399">
    <property type="entry name" value="Mce/MlaD"/>
</dbReference>
<dbReference type="RefSeq" id="WP_093353168.1">
    <property type="nucleotide sequence ID" value="NZ_FNVB01000002.1"/>
</dbReference>